<dbReference type="InterPro" id="IPR001967">
    <property type="entry name" value="Peptidase_S11_N"/>
</dbReference>
<evidence type="ECO:0000256" key="8">
    <source>
        <dbReference type="PIRSR" id="PIRSR618044-2"/>
    </source>
</evidence>
<dbReference type="Pfam" id="PF00768">
    <property type="entry name" value="Peptidase_S11"/>
    <property type="match status" value="1"/>
</dbReference>
<dbReference type="InterPro" id="IPR018044">
    <property type="entry name" value="Peptidase_S11"/>
</dbReference>
<dbReference type="GO" id="GO:0006508">
    <property type="term" value="P:proteolysis"/>
    <property type="evidence" value="ECO:0007669"/>
    <property type="project" value="InterPro"/>
</dbReference>
<dbReference type="PANTHER" id="PTHR21581">
    <property type="entry name" value="D-ALANYL-D-ALANINE CARBOXYPEPTIDASE"/>
    <property type="match status" value="1"/>
</dbReference>
<dbReference type="PRINTS" id="PR00725">
    <property type="entry name" value="DADACBPTASE1"/>
</dbReference>
<dbReference type="Gene3D" id="3.40.710.10">
    <property type="entry name" value="DD-peptidase/beta-lactamase superfamily"/>
    <property type="match status" value="1"/>
</dbReference>
<name>A0A8I0DPY6_9FIRM</name>
<keyword evidence="4" id="KW-0133">Cell shape</keyword>
<keyword evidence="12" id="KW-0121">Carboxypeptidase</keyword>
<comment type="similarity">
    <text evidence="1 9">Belongs to the peptidase S11 family.</text>
</comment>
<feature type="active site" evidence="7">
    <location>
        <position position="154"/>
    </location>
</feature>
<feature type="active site" description="Proton acceptor" evidence="7">
    <location>
        <position position="99"/>
    </location>
</feature>
<evidence type="ECO:0000259" key="11">
    <source>
        <dbReference type="Pfam" id="PF00768"/>
    </source>
</evidence>
<dbReference type="InterPro" id="IPR012338">
    <property type="entry name" value="Beta-lactam/transpept-like"/>
</dbReference>
<dbReference type="GO" id="GO:0009002">
    <property type="term" value="F:serine-type D-Ala-D-Ala carboxypeptidase activity"/>
    <property type="evidence" value="ECO:0007669"/>
    <property type="project" value="InterPro"/>
</dbReference>
<evidence type="ECO:0000256" key="1">
    <source>
        <dbReference type="ARBA" id="ARBA00007164"/>
    </source>
</evidence>
<dbReference type="PANTHER" id="PTHR21581:SF6">
    <property type="entry name" value="TRAFFICKING PROTEIN PARTICLE COMPLEX SUBUNIT 12"/>
    <property type="match status" value="1"/>
</dbReference>
<keyword evidence="6" id="KW-0961">Cell wall biogenesis/degradation</keyword>
<evidence type="ECO:0000256" key="9">
    <source>
        <dbReference type="RuleBase" id="RU004016"/>
    </source>
</evidence>
<feature type="domain" description="Peptidase S11 D-alanyl-D-alanine carboxypeptidase A N-terminal" evidence="11">
    <location>
        <begin position="64"/>
        <end position="295"/>
    </location>
</feature>
<dbReference type="GO" id="GO:0009252">
    <property type="term" value="P:peptidoglycan biosynthetic process"/>
    <property type="evidence" value="ECO:0007669"/>
    <property type="project" value="UniProtKB-KW"/>
</dbReference>
<evidence type="ECO:0000256" key="3">
    <source>
        <dbReference type="ARBA" id="ARBA00022801"/>
    </source>
</evidence>
<feature type="signal peptide" evidence="10">
    <location>
        <begin position="1"/>
        <end position="32"/>
    </location>
</feature>
<dbReference type="SUPFAM" id="SSF56601">
    <property type="entry name" value="beta-lactamase/transpeptidase-like"/>
    <property type="match status" value="1"/>
</dbReference>
<organism evidence="12 13">
    <name type="scientific">Blautia segnis</name>
    <dbReference type="NCBI Taxonomy" id="2763030"/>
    <lineage>
        <taxon>Bacteria</taxon>
        <taxon>Bacillati</taxon>
        <taxon>Bacillota</taxon>
        <taxon>Clostridia</taxon>
        <taxon>Lachnospirales</taxon>
        <taxon>Lachnospiraceae</taxon>
        <taxon>Blautia</taxon>
    </lineage>
</organism>
<keyword evidence="13" id="KW-1185">Reference proteome</keyword>
<evidence type="ECO:0000256" key="2">
    <source>
        <dbReference type="ARBA" id="ARBA00022729"/>
    </source>
</evidence>
<keyword evidence="5" id="KW-0573">Peptidoglycan synthesis</keyword>
<dbReference type="Proteomes" id="UP000652847">
    <property type="component" value="Unassembled WGS sequence"/>
</dbReference>
<dbReference type="EMBL" id="JACOOT010000004">
    <property type="protein sequence ID" value="MBC5649926.1"/>
    <property type="molecule type" value="Genomic_DNA"/>
</dbReference>
<evidence type="ECO:0000256" key="10">
    <source>
        <dbReference type="SAM" id="SignalP"/>
    </source>
</evidence>
<evidence type="ECO:0000313" key="12">
    <source>
        <dbReference type="EMBL" id="MBC5649926.1"/>
    </source>
</evidence>
<evidence type="ECO:0000256" key="5">
    <source>
        <dbReference type="ARBA" id="ARBA00022984"/>
    </source>
</evidence>
<comment type="caution">
    <text evidence="12">The sequence shown here is derived from an EMBL/GenBank/DDBJ whole genome shotgun (WGS) entry which is preliminary data.</text>
</comment>
<evidence type="ECO:0000256" key="7">
    <source>
        <dbReference type="PIRSR" id="PIRSR618044-1"/>
    </source>
</evidence>
<feature type="active site" description="Acyl-ester intermediate" evidence="7">
    <location>
        <position position="96"/>
    </location>
</feature>
<reference evidence="12 13" key="1">
    <citation type="submission" date="2020-08" db="EMBL/GenBank/DDBJ databases">
        <title>Genome public.</title>
        <authorList>
            <person name="Liu C."/>
            <person name="Sun Q."/>
        </authorList>
    </citation>
    <scope>NUCLEOTIDE SEQUENCE [LARGE SCALE GENOMIC DNA]</scope>
    <source>
        <strain evidence="12 13">BX17</strain>
    </source>
</reference>
<dbReference type="GO" id="GO:0008360">
    <property type="term" value="P:regulation of cell shape"/>
    <property type="evidence" value="ECO:0007669"/>
    <property type="project" value="UniProtKB-KW"/>
</dbReference>
<evidence type="ECO:0000256" key="6">
    <source>
        <dbReference type="ARBA" id="ARBA00023316"/>
    </source>
</evidence>
<keyword evidence="3" id="KW-0378">Hydrolase</keyword>
<dbReference type="AlphaFoldDB" id="A0A8I0DPY6"/>
<gene>
    <name evidence="12" type="ORF">H8S54_02005</name>
</gene>
<proteinExistence type="inferred from homology"/>
<evidence type="ECO:0000313" key="13">
    <source>
        <dbReference type="Proteomes" id="UP000652847"/>
    </source>
</evidence>
<feature type="chain" id="PRO_5034635440" evidence="10">
    <location>
        <begin position="33"/>
        <end position="413"/>
    </location>
</feature>
<keyword evidence="12" id="KW-0645">Protease</keyword>
<accession>A0A8I0DPY6</accession>
<dbReference type="RefSeq" id="WP_173768499.1">
    <property type="nucleotide sequence ID" value="NZ_JACOOT010000004.1"/>
</dbReference>
<feature type="binding site" evidence="8">
    <location>
        <position position="266"/>
    </location>
    <ligand>
        <name>substrate</name>
    </ligand>
</feature>
<evidence type="ECO:0000256" key="4">
    <source>
        <dbReference type="ARBA" id="ARBA00022960"/>
    </source>
</evidence>
<sequence>MSKKIFHMKIKRIFCGALAVGMLLGQTSSVLAEAVSSPTPTPNPHTEYYAQAADTDSIEGWPTGPQIEAQSAVLMDLNSEAILYSKNADTQLYPASITKLLTCLLGCENLDTSAQITLSQQAAYGIEAGSSTIYGDAGEVFTVEQALMGLMLESANEMALAIGEEVSGSVKKFVELMNARAQQLGCTNTHFNNPNGLPDETHVTTANDMAKIAKAAWQNATCRKFFTTDLYEIPPTNVFTETRYLLNHHKMMAGRDYAYDGVLGGKTGYTDAAGATLVTYAKRGNMLLVAVVMNSVNGAWSDTKSLLDYGFDNFERQRIKVSMNPVPKENLPSEQYLLNNCGNTYPFYYTKNIYVTVPIGTDVKTLTRKQRVLSNAVGPLRLKSKYYFNGQMVGWGMQYERSILANLLTVPGA</sequence>
<keyword evidence="2 10" id="KW-0732">Signal</keyword>
<protein>
    <submittedName>
        <fullName evidence="12">D-alanyl-D-alanine carboxypeptidase</fullName>
    </submittedName>
</protein>
<dbReference type="GO" id="GO:0071555">
    <property type="term" value="P:cell wall organization"/>
    <property type="evidence" value="ECO:0007669"/>
    <property type="project" value="UniProtKB-KW"/>
</dbReference>